<evidence type="ECO:0000313" key="6">
    <source>
        <dbReference type="Proteomes" id="UP001466331"/>
    </source>
</evidence>
<dbReference type="InterPro" id="IPR007809">
    <property type="entry name" value="FlgN-like"/>
</dbReference>
<evidence type="ECO:0000256" key="4">
    <source>
        <dbReference type="SAM" id="Coils"/>
    </source>
</evidence>
<sequence length="157" mass="18279">MNTAYVPVSDEEIKHRVAVLKKLRSYLVKQREHFMAYLSLLDREEDAITSGDVERLELHVEMEHKLLKDIFAFQKVISPLKDMYKAAFPAGNMEIEQLDESIESLKEKALAHNHENRRLLRLQMDVLKEKIANLNIPRFRKNVFSASQKSGMVDILT</sequence>
<reference evidence="5 6" key="1">
    <citation type="submission" date="2024-03" db="EMBL/GenBank/DDBJ databases">
        <title>Ignisphaera cupida sp. nov., a hyperthermophilic hydrolytic archaeon from a hot spring of Kamchatka, and proposal of Ignisphaeraceae fam. nov.</title>
        <authorList>
            <person name="Podosokorskaya O.A."/>
            <person name="Elcheninov A.G."/>
            <person name="Maltseva A.I."/>
            <person name="Zayulina K.S."/>
            <person name="Novikov A."/>
            <person name="Merkel A.Y."/>
        </authorList>
    </citation>
    <scope>NUCLEOTIDE SEQUENCE [LARGE SCALE GENOMIC DNA]</scope>
    <source>
        <strain evidence="5 6">38H-sp</strain>
    </source>
</reference>
<keyword evidence="6" id="KW-1185">Reference proteome</keyword>
<dbReference type="Proteomes" id="UP001466331">
    <property type="component" value="Unassembled WGS sequence"/>
</dbReference>
<comment type="function">
    <text evidence="1">Required for the efficient initiation of filament assembly.</text>
</comment>
<evidence type="ECO:0000256" key="3">
    <source>
        <dbReference type="ARBA" id="ARBA00022795"/>
    </source>
</evidence>
<gene>
    <name evidence="5" type="primary">flgN</name>
    <name evidence="5" type="ORF">WKV44_02515</name>
</gene>
<comment type="similarity">
    <text evidence="2">Belongs to the FlgN family.</text>
</comment>
<keyword evidence="4" id="KW-0175">Coiled coil</keyword>
<dbReference type="EMBL" id="JBCHKQ010000001">
    <property type="protein sequence ID" value="MEM5947408.1"/>
    <property type="molecule type" value="Genomic_DNA"/>
</dbReference>
<dbReference type="InterPro" id="IPR036679">
    <property type="entry name" value="FlgN-like_sf"/>
</dbReference>
<keyword evidence="5" id="KW-0282">Flagellum</keyword>
<comment type="caution">
    <text evidence="5">The sequence shown here is derived from an EMBL/GenBank/DDBJ whole genome shotgun (WGS) entry which is preliminary data.</text>
</comment>
<evidence type="ECO:0000313" key="5">
    <source>
        <dbReference type="EMBL" id="MEM5947408.1"/>
    </source>
</evidence>
<proteinExistence type="inferred from homology"/>
<keyword evidence="5" id="KW-0966">Cell projection</keyword>
<feature type="coiled-coil region" evidence="4">
    <location>
        <begin position="95"/>
        <end position="122"/>
    </location>
</feature>
<evidence type="ECO:0000256" key="1">
    <source>
        <dbReference type="ARBA" id="ARBA00002397"/>
    </source>
</evidence>
<keyword evidence="3" id="KW-1005">Bacterial flagellum biogenesis</keyword>
<organism evidence="5 6">
    <name type="scientific">Rarispira pelagica</name>
    <dbReference type="NCBI Taxonomy" id="3141764"/>
    <lineage>
        <taxon>Bacteria</taxon>
        <taxon>Pseudomonadati</taxon>
        <taxon>Spirochaetota</taxon>
        <taxon>Spirochaetia</taxon>
        <taxon>Winmispirales</taxon>
        <taxon>Winmispiraceae</taxon>
        <taxon>Rarispira</taxon>
    </lineage>
</organism>
<keyword evidence="5" id="KW-0969">Cilium</keyword>
<dbReference type="Pfam" id="PF05130">
    <property type="entry name" value="FlgN"/>
    <property type="match status" value="1"/>
</dbReference>
<dbReference type="SUPFAM" id="SSF140566">
    <property type="entry name" value="FlgN-like"/>
    <property type="match status" value="1"/>
</dbReference>
<evidence type="ECO:0000256" key="2">
    <source>
        <dbReference type="ARBA" id="ARBA00007703"/>
    </source>
</evidence>
<dbReference type="RefSeq" id="WP_420068857.1">
    <property type="nucleotide sequence ID" value="NZ_JBCHKQ010000001.1"/>
</dbReference>
<protein>
    <submittedName>
        <fullName evidence="5">Flagellar export chaperone FlgN</fullName>
    </submittedName>
</protein>
<accession>A0ABU9U9Q8</accession>
<name>A0ABU9U9Q8_9SPIR</name>